<evidence type="ECO:0000256" key="1">
    <source>
        <dbReference type="SAM" id="MobiDB-lite"/>
    </source>
</evidence>
<reference evidence="2" key="1">
    <citation type="journal article" date="2020" name="Stud. Mycol.">
        <title>101 Dothideomycetes genomes: a test case for predicting lifestyles and emergence of pathogens.</title>
        <authorList>
            <person name="Haridas S."/>
            <person name="Albert R."/>
            <person name="Binder M."/>
            <person name="Bloem J."/>
            <person name="Labutti K."/>
            <person name="Salamov A."/>
            <person name="Andreopoulos B."/>
            <person name="Baker S."/>
            <person name="Barry K."/>
            <person name="Bills G."/>
            <person name="Bluhm B."/>
            <person name="Cannon C."/>
            <person name="Castanera R."/>
            <person name="Culley D."/>
            <person name="Daum C."/>
            <person name="Ezra D."/>
            <person name="Gonzalez J."/>
            <person name="Henrissat B."/>
            <person name="Kuo A."/>
            <person name="Liang C."/>
            <person name="Lipzen A."/>
            <person name="Lutzoni F."/>
            <person name="Magnuson J."/>
            <person name="Mondo S."/>
            <person name="Nolan M."/>
            <person name="Ohm R."/>
            <person name="Pangilinan J."/>
            <person name="Park H.-J."/>
            <person name="Ramirez L."/>
            <person name="Alfaro M."/>
            <person name="Sun H."/>
            <person name="Tritt A."/>
            <person name="Yoshinaga Y."/>
            <person name="Zwiers L.-H."/>
            <person name="Turgeon B."/>
            <person name="Goodwin S."/>
            <person name="Spatafora J."/>
            <person name="Crous P."/>
            <person name="Grigoriev I."/>
        </authorList>
    </citation>
    <scope>NUCLEOTIDE SEQUENCE</scope>
    <source>
        <strain evidence="2">CBS 116435</strain>
    </source>
</reference>
<organism evidence="2 3">
    <name type="scientific">Polychaeton citri CBS 116435</name>
    <dbReference type="NCBI Taxonomy" id="1314669"/>
    <lineage>
        <taxon>Eukaryota</taxon>
        <taxon>Fungi</taxon>
        <taxon>Dikarya</taxon>
        <taxon>Ascomycota</taxon>
        <taxon>Pezizomycotina</taxon>
        <taxon>Dothideomycetes</taxon>
        <taxon>Dothideomycetidae</taxon>
        <taxon>Capnodiales</taxon>
        <taxon>Capnodiaceae</taxon>
        <taxon>Polychaeton</taxon>
    </lineage>
</organism>
<gene>
    <name evidence="2" type="ORF">K431DRAFT_93240</name>
</gene>
<feature type="region of interest" description="Disordered" evidence="1">
    <location>
        <begin position="146"/>
        <end position="203"/>
    </location>
</feature>
<name>A0A9P4Q4D9_9PEZI</name>
<proteinExistence type="predicted"/>
<dbReference type="EMBL" id="MU003800">
    <property type="protein sequence ID" value="KAF2720378.1"/>
    <property type="molecule type" value="Genomic_DNA"/>
</dbReference>
<protein>
    <submittedName>
        <fullName evidence="2">Uncharacterized protein</fullName>
    </submittedName>
</protein>
<keyword evidence="3" id="KW-1185">Reference proteome</keyword>
<comment type="caution">
    <text evidence="2">The sequence shown here is derived from an EMBL/GenBank/DDBJ whole genome shotgun (WGS) entry which is preliminary data.</text>
</comment>
<accession>A0A9P4Q4D9</accession>
<evidence type="ECO:0000313" key="2">
    <source>
        <dbReference type="EMBL" id="KAF2720378.1"/>
    </source>
</evidence>
<dbReference type="AlphaFoldDB" id="A0A9P4Q4D9"/>
<dbReference type="Proteomes" id="UP000799441">
    <property type="component" value="Unassembled WGS sequence"/>
</dbReference>
<sequence length="203" mass="21738">MRVGDAILSLSPLLSSSSGLVAVEVPIVLSSVLRYSVVWYGRAGWQGGSVVVRWCSSVVGQQDGTGRNNSIGQHRKRYRPAQDGTWWEKCGAVRCVASRLLCSAPQAAAEAEMLLPADSASAGRVSFAPVGHVQLDWGLALGAVGGQPAHHTHTTHHTPPLASDPPACRSLPPFHTETSPWSADDNQHQRPRNSLQMHISARD</sequence>
<evidence type="ECO:0000313" key="3">
    <source>
        <dbReference type="Proteomes" id="UP000799441"/>
    </source>
</evidence>